<dbReference type="PROSITE" id="PS50123">
    <property type="entry name" value="CHER"/>
    <property type="match status" value="1"/>
</dbReference>
<accession>A0ABS5FYQ3</accession>
<comment type="catalytic activity">
    <reaction evidence="1 5">
        <text>L-glutamyl-[protein] + S-adenosyl-L-methionine = [protein]-L-glutamate 5-O-methyl ester + S-adenosyl-L-homocysteine</text>
        <dbReference type="Rhea" id="RHEA:24452"/>
        <dbReference type="Rhea" id="RHEA-COMP:10208"/>
        <dbReference type="Rhea" id="RHEA-COMP:10311"/>
        <dbReference type="ChEBI" id="CHEBI:29973"/>
        <dbReference type="ChEBI" id="CHEBI:57856"/>
        <dbReference type="ChEBI" id="CHEBI:59789"/>
        <dbReference type="ChEBI" id="CHEBI:82795"/>
        <dbReference type="EC" id="2.1.1.80"/>
    </reaction>
</comment>
<evidence type="ECO:0000313" key="8">
    <source>
        <dbReference type="Proteomes" id="UP001314635"/>
    </source>
</evidence>
<dbReference type="Pfam" id="PF03705">
    <property type="entry name" value="CheR_N"/>
    <property type="match status" value="1"/>
</dbReference>
<organism evidence="7 8">
    <name type="scientific">Bradyrhizobium denitrificans</name>
    <dbReference type="NCBI Taxonomy" id="2734912"/>
    <lineage>
        <taxon>Bacteria</taxon>
        <taxon>Pseudomonadati</taxon>
        <taxon>Pseudomonadota</taxon>
        <taxon>Alphaproteobacteria</taxon>
        <taxon>Hyphomicrobiales</taxon>
        <taxon>Nitrobacteraceae</taxon>
        <taxon>Bradyrhizobium</taxon>
    </lineage>
</organism>
<dbReference type="Gene3D" id="1.10.155.10">
    <property type="entry name" value="Chemotaxis receptor methyltransferase CheR, N-terminal domain"/>
    <property type="match status" value="1"/>
</dbReference>
<comment type="function">
    <text evidence="5">Methylation of the membrane-bound methyl-accepting chemotaxis proteins (MCP) to form gamma-glutamyl methyl ester residues in MCP.</text>
</comment>
<dbReference type="PIRSF" id="PIRSF000410">
    <property type="entry name" value="CheR"/>
    <property type="match status" value="1"/>
</dbReference>
<dbReference type="PANTHER" id="PTHR24422">
    <property type="entry name" value="CHEMOTAXIS PROTEIN METHYLTRANSFERASE"/>
    <property type="match status" value="1"/>
</dbReference>
<evidence type="ECO:0000313" key="7">
    <source>
        <dbReference type="EMBL" id="MBR1134173.1"/>
    </source>
</evidence>
<dbReference type="PRINTS" id="PR00996">
    <property type="entry name" value="CHERMTFRASE"/>
</dbReference>
<evidence type="ECO:0000256" key="1">
    <source>
        <dbReference type="ARBA" id="ARBA00001541"/>
    </source>
</evidence>
<dbReference type="SUPFAM" id="SSF47757">
    <property type="entry name" value="Chemotaxis receptor methyltransferase CheR, N-terminal domain"/>
    <property type="match status" value="1"/>
</dbReference>
<dbReference type="InterPro" id="IPR022642">
    <property type="entry name" value="CheR_C"/>
</dbReference>
<dbReference type="SMART" id="SM00138">
    <property type="entry name" value="MeTrc"/>
    <property type="match status" value="1"/>
</dbReference>
<dbReference type="InterPro" id="IPR000780">
    <property type="entry name" value="CheR_MeTrfase"/>
</dbReference>
<keyword evidence="4 5" id="KW-0949">S-adenosyl-L-methionine</keyword>
<evidence type="ECO:0000256" key="2">
    <source>
        <dbReference type="ARBA" id="ARBA00022603"/>
    </source>
</evidence>
<dbReference type="Pfam" id="PF01739">
    <property type="entry name" value="CheR"/>
    <property type="match status" value="1"/>
</dbReference>
<comment type="caution">
    <text evidence="7">The sequence shown here is derived from an EMBL/GenBank/DDBJ whole genome shotgun (WGS) entry which is preliminary data.</text>
</comment>
<dbReference type="Proteomes" id="UP001314635">
    <property type="component" value="Unassembled WGS sequence"/>
</dbReference>
<name>A0ABS5FYQ3_9BRAD</name>
<feature type="domain" description="CheR-type methyltransferase" evidence="6">
    <location>
        <begin position="13"/>
        <end position="294"/>
    </location>
</feature>
<dbReference type="RefSeq" id="WP_049795537.1">
    <property type="nucleotide sequence ID" value="NZ_JABFDP010000023.1"/>
</dbReference>
<dbReference type="PANTHER" id="PTHR24422:SF26">
    <property type="entry name" value="CHEMOTAXIS PROTEIN METHYLTRANSFERASE"/>
    <property type="match status" value="1"/>
</dbReference>
<keyword evidence="2 5" id="KW-0489">Methyltransferase</keyword>
<protein>
    <recommendedName>
        <fullName evidence="5">Chemotaxis protein methyltransferase</fullName>
        <ecNumber evidence="5">2.1.1.80</ecNumber>
    </recommendedName>
</protein>
<dbReference type="InterPro" id="IPR050903">
    <property type="entry name" value="Bact_Chemotaxis_MeTrfase"/>
</dbReference>
<dbReference type="SUPFAM" id="SSF53335">
    <property type="entry name" value="S-adenosyl-L-methionine-dependent methyltransferases"/>
    <property type="match status" value="1"/>
</dbReference>
<keyword evidence="3 5" id="KW-0808">Transferase</keyword>
<evidence type="ECO:0000256" key="5">
    <source>
        <dbReference type="PIRNR" id="PIRNR000410"/>
    </source>
</evidence>
<dbReference type="EMBL" id="JAFCLK010000001">
    <property type="protein sequence ID" value="MBR1134173.1"/>
    <property type="molecule type" value="Genomic_DNA"/>
</dbReference>
<dbReference type="InterPro" id="IPR029063">
    <property type="entry name" value="SAM-dependent_MTases_sf"/>
</dbReference>
<reference evidence="8" key="1">
    <citation type="journal article" date="2021" name="ISME J.">
        <title>Evolutionary origin and ecological implication of a unique nif island in free-living Bradyrhizobium lineages.</title>
        <authorList>
            <person name="Tao J."/>
        </authorList>
    </citation>
    <scope>NUCLEOTIDE SEQUENCE [LARGE SCALE GENOMIC DNA]</scope>
    <source>
        <strain evidence="8">SZCCT0094</strain>
    </source>
</reference>
<evidence type="ECO:0000256" key="4">
    <source>
        <dbReference type="ARBA" id="ARBA00022691"/>
    </source>
</evidence>
<dbReference type="EC" id="2.1.1.80" evidence="5"/>
<dbReference type="InterPro" id="IPR036804">
    <property type="entry name" value="CheR_N_sf"/>
</dbReference>
<evidence type="ECO:0000259" key="6">
    <source>
        <dbReference type="PROSITE" id="PS50123"/>
    </source>
</evidence>
<proteinExistence type="predicted"/>
<evidence type="ECO:0000256" key="3">
    <source>
        <dbReference type="ARBA" id="ARBA00022679"/>
    </source>
</evidence>
<dbReference type="InterPro" id="IPR022641">
    <property type="entry name" value="CheR_N"/>
</dbReference>
<dbReference type="InterPro" id="IPR026024">
    <property type="entry name" value="Chemotaxis_MeTrfase_CheR"/>
</dbReference>
<keyword evidence="8" id="KW-1185">Reference proteome</keyword>
<sequence>MPQPQLEVRWAETFDSFGSLSEPHFRALSQLIEAQVGIKLPPAKRFMLEGRLQKRVRALGLSSIGEYVDALFHEDQFEDELVHLIDVVTTNKTDFFREPAHFDFLRHTAIPELMKLRGGAGRVHGLKLWSAAASTGMEAYTMAIVLDDMVRSGLRAEFRILGTDISNPVLRMAQKAIYDIEALTPVPEPLAKRYFLRSRDPSRAECRVVPELRSRVNFQRMNLMDATYPVDRDVDVIFCRNVLIYFDKPTQRKVVTRLCSHLRPGGFLLVGHSESMVQSIVPGLKQVRPTIFTV</sequence>
<dbReference type="Gene3D" id="3.40.50.150">
    <property type="entry name" value="Vaccinia Virus protein VP39"/>
    <property type="match status" value="1"/>
</dbReference>
<gene>
    <name evidence="7" type="ORF">JQ619_00165</name>
</gene>